<name>A0A3M8L1S0_9MICO</name>
<dbReference type="RefSeq" id="WP_123046251.1">
    <property type="nucleotide sequence ID" value="NZ_RDSR01000017.1"/>
</dbReference>
<keyword evidence="2" id="KW-0560">Oxidoreductase</keyword>
<evidence type="ECO:0000256" key="3">
    <source>
        <dbReference type="ARBA" id="ARBA00048132"/>
    </source>
</evidence>
<evidence type="ECO:0000313" key="5">
    <source>
        <dbReference type="EMBL" id="RNE59316.1"/>
    </source>
</evidence>
<keyword evidence="1" id="KW-0285">Flavoprotein</keyword>
<comment type="catalytic activity">
    <reaction evidence="3">
        <text>[thioredoxin]-dithiol + NADP(+) = [thioredoxin]-disulfide + NADPH + H(+)</text>
        <dbReference type="Rhea" id="RHEA:20345"/>
        <dbReference type="Rhea" id="RHEA-COMP:10698"/>
        <dbReference type="Rhea" id="RHEA-COMP:10700"/>
        <dbReference type="ChEBI" id="CHEBI:15378"/>
        <dbReference type="ChEBI" id="CHEBI:29950"/>
        <dbReference type="ChEBI" id="CHEBI:50058"/>
        <dbReference type="ChEBI" id="CHEBI:57783"/>
        <dbReference type="ChEBI" id="CHEBI:58349"/>
        <dbReference type="EC" id="1.8.1.9"/>
    </reaction>
</comment>
<dbReference type="InterPro" id="IPR050097">
    <property type="entry name" value="Ferredoxin-NADP_redctase_2"/>
</dbReference>
<dbReference type="AlphaFoldDB" id="A0A3M8L1S0"/>
<dbReference type="SUPFAM" id="SSF51905">
    <property type="entry name" value="FAD/NAD(P)-binding domain"/>
    <property type="match status" value="1"/>
</dbReference>
<evidence type="ECO:0000256" key="2">
    <source>
        <dbReference type="ARBA" id="ARBA00023002"/>
    </source>
</evidence>
<keyword evidence="6" id="KW-1185">Reference proteome</keyword>
<dbReference type="Pfam" id="PF07992">
    <property type="entry name" value="Pyr_redox_2"/>
    <property type="match status" value="1"/>
</dbReference>
<protein>
    <submittedName>
        <fullName evidence="5">NAD(P)/FAD-dependent oxidoreductase</fullName>
    </submittedName>
</protein>
<dbReference type="Proteomes" id="UP000279859">
    <property type="component" value="Unassembled WGS sequence"/>
</dbReference>
<dbReference type="PRINTS" id="PR00469">
    <property type="entry name" value="PNDRDTASEII"/>
</dbReference>
<evidence type="ECO:0000256" key="1">
    <source>
        <dbReference type="ARBA" id="ARBA00022630"/>
    </source>
</evidence>
<dbReference type="InterPro" id="IPR036188">
    <property type="entry name" value="FAD/NAD-bd_sf"/>
</dbReference>
<dbReference type="Gene3D" id="3.50.50.60">
    <property type="entry name" value="FAD/NAD(P)-binding domain"/>
    <property type="match status" value="2"/>
</dbReference>
<organism evidence="5 6">
    <name type="scientific">Cryobacterium tepidiphilum</name>
    <dbReference type="NCBI Taxonomy" id="2486026"/>
    <lineage>
        <taxon>Bacteria</taxon>
        <taxon>Bacillati</taxon>
        <taxon>Actinomycetota</taxon>
        <taxon>Actinomycetes</taxon>
        <taxon>Micrococcales</taxon>
        <taxon>Microbacteriaceae</taxon>
        <taxon>Cryobacterium</taxon>
    </lineage>
</organism>
<dbReference type="InterPro" id="IPR023753">
    <property type="entry name" value="FAD/NAD-binding_dom"/>
</dbReference>
<sequence>MTEHVDALVIGAGPAGLAASLSLVRARRSVLLVDSNRPRNSATLHAHGFITRDGISPLELRRLGRAEFESYPGAAFHSGLVRSVLPADEAGDARFTVTTKGMRGEPNREVTAQAVLIATGLVETLPALPSIRAWYGTNLHSCIDCDGYEKADAALALIGESSDLAERAFLLSQWSRDLMVFTNGVGEVTAEEEAALRRRGISVDRRAIRDIVGEQGAMTGVELEDGEVIQREGGFVRPQWTPAALSFLQHLPVETDADGLILVDDHGRTSVPGLYAAGDSIAPGAGQLMVAAGTGARTAAAVNRDLLGSLLDVYRDGPGD</sequence>
<evidence type="ECO:0000259" key="4">
    <source>
        <dbReference type="Pfam" id="PF07992"/>
    </source>
</evidence>
<dbReference type="GO" id="GO:0004791">
    <property type="term" value="F:thioredoxin-disulfide reductase (NADPH) activity"/>
    <property type="evidence" value="ECO:0007669"/>
    <property type="project" value="UniProtKB-EC"/>
</dbReference>
<dbReference type="OrthoDB" id="9786503at2"/>
<comment type="caution">
    <text evidence="5">The sequence shown here is derived from an EMBL/GenBank/DDBJ whole genome shotgun (WGS) entry which is preliminary data.</text>
</comment>
<feature type="domain" description="FAD/NAD(P)-binding" evidence="4">
    <location>
        <begin position="6"/>
        <end position="292"/>
    </location>
</feature>
<reference evidence="5 6" key="1">
    <citation type="submission" date="2018-11" db="EMBL/GenBank/DDBJ databases">
        <title>Cryobacterium sp. nov., isolated from rhizosphere soil of lettuce.</title>
        <authorList>
            <person name="Wang Y."/>
        </authorList>
    </citation>
    <scope>NUCLEOTIDE SEQUENCE [LARGE SCALE GENOMIC DNA]</scope>
    <source>
        <strain evidence="5 6">NEAU-85</strain>
    </source>
</reference>
<dbReference type="PRINTS" id="PR00368">
    <property type="entry name" value="FADPNR"/>
</dbReference>
<accession>A0A3M8L1S0</accession>
<dbReference type="PANTHER" id="PTHR48105">
    <property type="entry name" value="THIOREDOXIN REDUCTASE 1-RELATED-RELATED"/>
    <property type="match status" value="1"/>
</dbReference>
<evidence type="ECO:0000313" key="6">
    <source>
        <dbReference type="Proteomes" id="UP000279859"/>
    </source>
</evidence>
<proteinExistence type="predicted"/>
<gene>
    <name evidence="5" type="ORF">EEJ31_10465</name>
</gene>
<dbReference type="EMBL" id="RDSR01000017">
    <property type="protein sequence ID" value="RNE59316.1"/>
    <property type="molecule type" value="Genomic_DNA"/>
</dbReference>